<name>A0A085NEN2_9BILA</name>
<dbReference type="EMBL" id="KL367509">
    <property type="protein sequence ID" value="KFD67928.1"/>
    <property type="molecule type" value="Genomic_DNA"/>
</dbReference>
<protein>
    <submittedName>
        <fullName evidence="1">Uncharacterized protein</fullName>
    </submittedName>
</protein>
<dbReference type="Proteomes" id="UP000030758">
    <property type="component" value="Unassembled WGS sequence"/>
</dbReference>
<dbReference type="InterPro" id="IPR012340">
    <property type="entry name" value="NA-bd_OB-fold"/>
</dbReference>
<dbReference type="Pfam" id="PF16100">
    <property type="entry name" value="RMI2"/>
    <property type="match status" value="1"/>
</dbReference>
<proteinExistence type="predicted"/>
<dbReference type="AlphaFoldDB" id="A0A085NEN2"/>
<dbReference type="InterPro" id="IPR032245">
    <property type="entry name" value="RMI2"/>
</dbReference>
<accession>A0A085NEN2</accession>
<gene>
    <name evidence="1" type="ORF">M514_02817</name>
</gene>
<sequence>MTATSVSCEDILNFPMRKLFCCELSHARFDGALNSWTIRVDGKTFQVYLVWMQGSLALLDSGIQTGSSAANVSFSDMTGSVSVVIPLSLQDAILHLPAENYCSMVCEIVDVESAGSNVIVKAKRLAPLNAADKASLEVAWAIEVARYHCWLGSTNGFIGILALTDTESTTAECRQSTGALGLPVPA</sequence>
<evidence type="ECO:0000313" key="1">
    <source>
        <dbReference type="EMBL" id="KFD67928.1"/>
    </source>
</evidence>
<dbReference type="Gene3D" id="2.40.50.140">
    <property type="entry name" value="Nucleic acid-binding proteins"/>
    <property type="match status" value="1"/>
</dbReference>
<organism evidence="1">
    <name type="scientific">Trichuris suis</name>
    <name type="common">pig whipworm</name>
    <dbReference type="NCBI Taxonomy" id="68888"/>
    <lineage>
        <taxon>Eukaryota</taxon>
        <taxon>Metazoa</taxon>
        <taxon>Ecdysozoa</taxon>
        <taxon>Nematoda</taxon>
        <taxon>Enoplea</taxon>
        <taxon>Dorylaimia</taxon>
        <taxon>Trichinellida</taxon>
        <taxon>Trichuridae</taxon>
        <taxon>Trichuris</taxon>
    </lineage>
</organism>
<reference evidence="1" key="1">
    <citation type="journal article" date="2014" name="Nat. Genet.">
        <title>Genome and transcriptome of the porcine whipworm Trichuris suis.</title>
        <authorList>
            <person name="Jex A.R."/>
            <person name="Nejsum P."/>
            <person name="Schwarz E.M."/>
            <person name="Hu L."/>
            <person name="Young N.D."/>
            <person name="Hall R.S."/>
            <person name="Korhonen P.K."/>
            <person name="Liao S."/>
            <person name="Thamsborg S."/>
            <person name="Xia J."/>
            <person name="Xu P."/>
            <person name="Wang S."/>
            <person name="Scheerlinck J.P."/>
            <person name="Hofmann A."/>
            <person name="Sternberg P.W."/>
            <person name="Wang J."/>
            <person name="Gasser R.B."/>
        </authorList>
    </citation>
    <scope>NUCLEOTIDE SEQUENCE [LARGE SCALE GENOMIC DNA]</scope>
    <source>
        <strain evidence="1">DCEP-RM93F</strain>
    </source>
</reference>